<proteinExistence type="predicted"/>
<dbReference type="AlphaFoldDB" id="A0A517DV69"/>
<gene>
    <name evidence="2" type="ORF">SPTER_26350</name>
</gene>
<dbReference type="EMBL" id="CP036259">
    <property type="protein sequence ID" value="QDR81260.1"/>
    <property type="molecule type" value="Genomic_DNA"/>
</dbReference>
<evidence type="ECO:0008006" key="4">
    <source>
        <dbReference type="Google" id="ProtNLM"/>
    </source>
</evidence>
<evidence type="ECO:0000313" key="3">
    <source>
        <dbReference type="Proteomes" id="UP000320776"/>
    </source>
</evidence>
<name>A0A517DV69_9FIRM</name>
<dbReference type="Proteomes" id="UP000320776">
    <property type="component" value="Chromosome"/>
</dbReference>
<organism evidence="2 3">
    <name type="scientific">Sporomusa termitida</name>
    <dbReference type="NCBI Taxonomy" id="2377"/>
    <lineage>
        <taxon>Bacteria</taxon>
        <taxon>Bacillati</taxon>
        <taxon>Bacillota</taxon>
        <taxon>Negativicutes</taxon>
        <taxon>Selenomonadales</taxon>
        <taxon>Sporomusaceae</taxon>
        <taxon>Sporomusa</taxon>
    </lineage>
</organism>
<feature type="transmembrane region" description="Helical" evidence="1">
    <location>
        <begin position="6"/>
        <end position="28"/>
    </location>
</feature>
<accession>A0A517DV69</accession>
<keyword evidence="3" id="KW-1185">Reference proteome</keyword>
<evidence type="ECO:0000313" key="2">
    <source>
        <dbReference type="EMBL" id="QDR81260.1"/>
    </source>
</evidence>
<dbReference type="KEGG" id="sted:SPTER_26350"/>
<keyword evidence="1" id="KW-1133">Transmembrane helix</keyword>
<protein>
    <recommendedName>
        <fullName evidence="4">DUF948 domain-containing protein</fullName>
    </recommendedName>
</protein>
<reference evidence="2 3" key="1">
    <citation type="submission" date="2019-02" db="EMBL/GenBank/DDBJ databases">
        <title>Closed genome of Sporomusa termitida DSM 4440.</title>
        <authorList>
            <person name="Poehlein A."/>
            <person name="Daniel R."/>
        </authorList>
    </citation>
    <scope>NUCLEOTIDE SEQUENCE [LARGE SCALE GENOMIC DNA]</scope>
    <source>
        <strain evidence="2 3">DSM 4440</strain>
    </source>
</reference>
<keyword evidence="1" id="KW-0812">Transmembrane</keyword>
<keyword evidence="1" id="KW-0472">Membrane</keyword>
<dbReference type="OrthoDB" id="1682151at2"/>
<sequence length="121" mass="13343">MYITLYDFGLFVLISMMVIVSAYLIAILRQAILLFNQARQVLAAHDKDIRETLSLLPAALMNLNLLCVSMTETIGQTSHAVRSLKADLADTADGLHDGVETFIIYVKVIGEILKSVFTKIG</sequence>
<evidence type="ECO:0000256" key="1">
    <source>
        <dbReference type="SAM" id="Phobius"/>
    </source>
</evidence>